<keyword evidence="6" id="KW-1185">Reference proteome</keyword>
<dbReference type="Pfam" id="PF01887">
    <property type="entry name" value="SAM_HAT_N"/>
    <property type="match status" value="1"/>
</dbReference>
<dbReference type="InterPro" id="IPR023228">
    <property type="entry name" value="SAM_OH_AdoTrfase_N_sf"/>
</dbReference>
<dbReference type="InterPro" id="IPR046469">
    <property type="entry name" value="SAM_HAT_N"/>
</dbReference>
<dbReference type="Pfam" id="PF20257">
    <property type="entry name" value="SAM_HAT_C"/>
    <property type="match status" value="1"/>
</dbReference>
<dbReference type="Gene3D" id="2.40.30.90">
    <property type="entry name" value="Bacterial fluorinating enzyme like"/>
    <property type="match status" value="1"/>
</dbReference>
<dbReference type="SUPFAM" id="SSF102522">
    <property type="entry name" value="Bacterial fluorinating enzyme, N-terminal domain"/>
    <property type="match status" value="1"/>
</dbReference>
<evidence type="ECO:0000313" key="5">
    <source>
        <dbReference type="EMBL" id="GAQ95620.1"/>
    </source>
</evidence>
<feature type="domain" description="S-adenosyl-l-methionine hydroxide adenosyltransferase C-terminal" evidence="4">
    <location>
        <begin position="178"/>
        <end position="255"/>
    </location>
</feature>
<evidence type="ECO:0000259" key="4">
    <source>
        <dbReference type="Pfam" id="PF20257"/>
    </source>
</evidence>
<dbReference type="PANTHER" id="PTHR35092:SF1">
    <property type="entry name" value="CHLORINASE MJ1651"/>
    <property type="match status" value="1"/>
</dbReference>
<dbReference type="InterPro" id="IPR046470">
    <property type="entry name" value="SAM_HAT_C"/>
</dbReference>
<dbReference type="STRING" id="86166.TAGGR_393"/>
<dbReference type="RefSeq" id="WP_059177048.1">
    <property type="nucleotide sequence ID" value="NZ_BCNO01000003.1"/>
</dbReference>
<protein>
    <recommendedName>
        <fullName evidence="7">SAM-dependent chlorinase/fluorinase</fullName>
    </recommendedName>
</protein>
<keyword evidence="1" id="KW-0949">S-adenosyl-L-methionine</keyword>
<dbReference type="Proteomes" id="UP000054976">
    <property type="component" value="Unassembled WGS sequence"/>
</dbReference>
<dbReference type="EMBL" id="BCNO01000003">
    <property type="protein sequence ID" value="GAQ95620.1"/>
    <property type="molecule type" value="Genomic_DNA"/>
</dbReference>
<dbReference type="PIRSF" id="PIRSF006779">
    <property type="entry name" value="UCP006779"/>
    <property type="match status" value="1"/>
</dbReference>
<comment type="similarity">
    <text evidence="2">Belongs to the SAM hydrolase / SAM-dependent halogenase family.</text>
</comment>
<dbReference type="OrthoDB" id="9792195at2"/>
<comment type="caution">
    <text evidence="5">The sequence shown here is derived from an EMBL/GenBank/DDBJ whole genome shotgun (WGS) entry which is preliminary data.</text>
</comment>
<feature type="domain" description="S-adenosyl-l-methionine hydroxide adenosyltransferase N-terminal" evidence="3">
    <location>
        <begin position="12"/>
        <end position="154"/>
    </location>
</feature>
<proteinExistence type="inferred from homology"/>
<sequence length="260" mass="28922">MNSSEVSSSKIITILTDFGLKDSFVAQMKGVILSINPDAKIVDITHEIEPQAVEDAAFVLNESFKYFPKGSIHVAVVDPEVGSQRRALIVKSQGHYFVAPDNGILSYVLKEPFDAVSIENKRYFIAKTSTFQGRDVFAPVSAWLSKGIGLSEFGSPVKDIKLCKTLYEIKELSDRIIGKIIYIDRFGNAITNIRPKDKKVREVKVKDMTLPIVSFYSQSPYKPAAVINSDGFIEIFIYMGNAVNALKLEKNQTVEVFLDG</sequence>
<evidence type="ECO:0000256" key="1">
    <source>
        <dbReference type="ARBA" id="ARBA00022691"/>
    </source>
</evidence>
<reference evidence="6" key="1">
    <citation type="submission" date="2016-01" db="EMBL/GenBank/DDBJ databases">
        <title>Draft genome sequence of Thermodesulfovibrio aggregans strain TGE-P1.</title>
        <authorList>
            <person name="Sekiguchi Y."/>
            <person name="Ohashi A."/>
            <person name="Matsuura N."/>
            <person name="Tourlousse M.D."/>
        </authorList>
    </citation>
    <scope>NUCLEOTIDE SEQUENCE [LARGE SCALE GENOMIC DNA]</scope>
    <source>
        <strain evidence="6">TGE-P1</strain>
    </source>
</reference>
<evidence type="ECO:0000313" key="6">
    <source>
        <dbReference type="Proteomes" id="UP000054976"/>
    </source>
</evidence>
<evidence type="ECO:0008006" key="7">
    <source>
        <dbReference type="Google" id="ProtNLM"/>
    </source>
</evidence>
<dbReference type="InterPro" id="IPR002747">
    <property type="entry name" value="SAM_OH_AdoTrfase"/>
</dbReference>
<name>A0A0U9HS15_9BACT</name>
<accession>A0A0U9HS15</accession>
<dbReference type="InterPro" id="IPR023227">
    <property type="entry name" value="SAM_OH_AdoTrfase_C_sf"/>
</dbReference>
<dbReference type="AlphaFoldDB" id="A0A0U9HS15"/>
<evidence type="ECO:0000256" key="2">
    <source>
        <dbReference type="ARBA" id="ARBA00024035"/>
    </source>
</evidence>
<organism evidence="5 6">
    <name type="scientific">Thermodesulfovibrio aggregans</name>
    <dbReference type="NCBI Taxonomy" id="86166"/>
    <lineage>
        <taxon>Bacteria</taxon>
        <taxon>Pseudomonadati</taxon>
        <taxon>Nitrospirota</taxon>
        <taxon>Thermodesulfovibrionia</taxon>
        <taxon>Thermodesulfovibrionales</taxon>
        <taxon>Thermodesulfovibrionaceae</taxon>
        <taxon>Thermodesulfovibrio</taxon>
    </lineage>
</organism>
<dbReference type="PANTHER" id="PTHR35092">
    <property type="entry name" value="CHLORINASE MJ1651"/>
    <property type="match status" value="1"/>
</dbReference>
<dbReference type="SUPFAM" id="SSF101852">
    <property type="entry name" value="Bacterial fluorinating enzyme, C-terminal domain"/>
    <property type="match status" value="1"/>
</dbReference>
<gene>
    <name evidence="5" type="ORF">TAGGR_393</name>
</gene>
<dbReference type="Gene3D" id="3.40.50.10790">
    <property type="entry name" value="S-adenosyl-l-methionine hydroxide adenosyltransferase, N-terminal"/>
    <property type="match status" value="1"/>
</dbReference>
<evidence type="ECO:0000259" key="3">
    <source>
        <dbReference type="Pfam" id="PF01887"/>
    </source>
</evidence>